<dbReference type="AlphaFoldDB" id="A0A8J4H8Y8"/>
<keyword evidence="6" id="KW-1185">Reference proteome</keyword>
<evidence type="ECO:0000256" key="2">
    <source>
        <dbReference type="ARBA" id="ARBA00023015"/>
    </source>
</evidence>
<dbReference type="EMBL" id="BOVK01000082">
    <property type="protein sequence ID" value="GIQ71364.1"/>
    <property type="molecule type" value="Genomic_DNA"/>
</dbReference>
<dbReference type="Pfam" id="PF03965">
    <property type="entry name" value="Penicillinase_R"/>
    <property type="match status" value="1"/>
</dbReference>
<dbReference type="PIRSF" id="PIRSF019455">
    <property type="entry name" value="CopR_AtkY"/>
    <property type="match status" value="1"/>
</dbReference>
<dbReference type="InterPro" id="IPR036388">
    <property type="entry name" value="WH-like_DNA-bd_sf"/>
</dbReference>
<dbReference type="Gene3D" id="1.10.10.10">
    <property type="entry name" value="Winged helix-like DNA-binding domain superfamily/Winged helix DNA-binding domain"/>
    <property type="match status" value="1"/>
</dbReference>
<dbReference type="Proteomes" id="UP000677918">
    <property type="component" value="Unassembled WGS sequence"/>
</dbReference>
<dbReference type="Gene3D" id="1.10.4040.10">
    <property type="entry name" value="Penicillinase repressor domain"/>
    <property type="match status" value="1"/>
</dbReference>
<keyword evidence="2" id="KW-0805">Transcription regulation</keyword>
<name>A0A8J4H8Y8_9BACL</name>
<evidence type="ECO:0000313" key="5">
    <source>
        <dbReference type="EMBL" id="GIQ71364.1"/>
    </source>
</evidence>
<dbReference type="InterPro" id="IPR036390">
    <property type="entry name" value="WH_DNA-bd_sf"/>
</dbReference>
<accession>A0A8J4H8Y8</accession>
<keyword evidence="4" id="KW-0804">Transcription</keyword>
<sequence>MKSLGKLSETELEVMEAIWACATPVTVAQLLEAFSSKKWKTSTVSTILKRLMAKGFLSKSMNGKTNYYAPALSWDAYKKLETQSFLGRLYNGKAKNLIAALVDDAELSPEDMKELRAWFEQKEDRT</sequence>
<proteinExistence type="inferred from homology"/>
<comment type="caution">
    <text evidence="5">The sequence shown here is derived from an EMBL/GenBank/DDBJ whole genome shotgun (WGS) entry which is preliminary data.</text>
</comment>
<evidence type="ECO:0000256" key="4">
    <source>
        <dbReference type="ARBA" id="ARBA00023163"/>
    </source>
</evidence>
<dbReference type="InterPro" id="IPR005650">
    <property type="entry name" value="BlaI_family"/>
</dbReference>
<dbReference type="GO" id="GO:0045892">
    <property type="term" value="P:negative regulation of DNA-templated transcription"/>
    <property type="evidence" value="ECO:0007669"/>
    <property type="project" value="InterPro"/>
</dbReference>
<protein>
    <submittedName>
        <fullName evidence="5">BlaI family transcriptional regulator</fullName>
    </submittedName>
</protein>
<dbReference type="RefSeq" id="WP_213414158.1">
    <property type="nucleotide sequence ID" value="NZ_BOVK01000082.1"/>
</dbReference>
<comment type="similarity">
    <text evidence="1">Belongs to the BlaI transcriptional regulatory family.</text>
</comment>
<dbReference type="SUPFAM" id="SSF46785">
    <property type="entry name" value="Winged helix' DNA-binding domain"/>
    <property type="match status" value="1"/>
</dbReference>
<keyword evidence="3" id="KW-0238">DNA-binding</keyword>
<organism evidence="5 6">
    <name type="scientific">Xylanibacillus composti</name>
    <dbReference type="NCBI Taxonomy" id="1572762"/>
    <lineage>
        <taxon>Bacteria</taxon>
        <taxon>Bacillati</taxon>
        <taxon>Bacillota</taxon>
        <taxon>Bacilli</taxon>
        <taxon>Bacillales</taxon>
        <taxon>Paenibacillaceae</taxon>
        <taxon>Xylanibacillus</taxon>
    </lineage>
</organism>
<gene>
    <name evidence="5" type="ORF">XYCOK13_41880</name>
</gene>
<evidence type="ECO:0000256" key="1">
    <source>
        <dbReference type="ARBA" id="ARBA00011046"/>
    </source>
</evidence>
<reference evidence="5" key="1">
    <citation type="submission" date="2021-04" db="EMBL/GenBank/DDBJ databases">
        <title>Draft genome sequence of Xylanibacillus composti strain K13.</title>
        <authorList>
            <person name="Uke A."/>
            <person name="Chhe C."/>
            <person name="Baramee S."/>
            <person name="Kosugi A."/>
        </authorList>
    </citation>
    <scope>NUCLEOTIDE SEQUENCE</scope>
    <source>
        <strain evidence="5">K13</strain>
    </source>
</reference>
<dbReference type="GO" id="GO:0003677">
    <property type="term" value="F:DNA binding"/>
    <property type="evidence" value="ECO:0007669"/>
    <property type="project" value="UniProtKB-KW"/>
</dbReference>
<evidence type="ECO:0000256" key="3">
    <source>
        <dbReference type="ARBA" id="ARBA00023125"/>
    </source>
</evidence>
<evidence type="ECO:0000313" key="6">
    <source>
        <dbReference type="Proteomes" id="UP000677918"/>
    </source>
</evidence>